<protein>
    <submittedName>
        <fullName evidence="1">Uncharacterized protein</fullName>
    </submittedName>
</protein>
<reference evidence="1" key="1">
    <citation type="journal article" date="2022" name="bioRxiv">
        <title>Sequencing and chromosome-scale assembly of the giantPleurodeles waltlgenome.</title>
        <authorList>
            <person name="Brown T."/>
            <person name="Elewa A."/>
            <person name="Iarovenko S."/>
            <person name="Subramanian E."/>
            <person name="Araus A.J."/>
            <person name="Petzold A."/>
            <person name="Susuki M."/>
            <person name="Suzuki K.-i.T."/>
            <person name="Hayashi T."/>
            <person name="Toyoda A."/>
            <person name="Oliveira C."/>
            <person name="Osipova E."/>
            <person name="Leigh N.D."/>
            <person name="Simon A."/>
            <person name="Yun M.H."/>
        </authorList>
    </citation>
    <scope>NUCLEOTIDE SEQUENCE</scope>
    <source>
        <strain evidence="1">20211129_DDA</strain>
        <tissue evidence="1">Liver</tissue>
    </source>
</reference>
<sequence length="103" mass="10902">MPCLALACGVAPYVQSRMQPGRSRLRAAVARRSGGGLNCGIRCHLGFNTDRMRTSPASAGEDHPRIQIQQDGTVAVVSLGPAPELVRMVREPESGTAMVEDTG</sequence>
<dbReference type="Proteomes" id="UP001066276">
    <property type="component" value="Chromosome 2_2"/>
</dbReference>
<name>A0AAV7UQG2_PLEWA</name>
<dbReference type="AlphaFoldDB" id="A0AAV7UQG2"/>
<proteinExistence type="predicted"/>
<evidence type="ECO:0000313" key="2">
    <source>
        <dbReference type="Proteomes" id="UP001066276"/>
    </source>
</evidence>
<evidence type="ECO:0000313" key="1">
    <source>
        <dbReference type="EMBL" id="KAJ1191290.1"/>
    </source>
</evidence>
<comment type="caution">
    <text evidence="1">The sequence shown here is derived from an EMBL/GenBank/DDBJ whole genome shotgun (WGS) entry which is preliminary data.</text>
</comment>
<keyword evidence="2" id="KW-1185">Reference proteome</keyword>
<accession>A0AAV7UQG2</accession>
<gene>
    <name evidence="1" type="ORF">NDU88_000606</name>
</gene>
<organism evidence="1 2">
    <name type="scientific">Pleurodeles waltl</name>
    <name type="common">Iberian ribbed newt</name>
    <dbReference type="NCBI Taxonomy" id="8319"/>
    <lineage>
        <taxon>Eukaryota</taxon>
        <taxon>Metazoa</taxon>
        <taxon>Chordata</taxon>
        <taxon>Craniata</taxon>
        <taxon>Vertebrata</taxon>
        <taxon>Euteleostomi</taxon>
        <taxon>Amphibia</taxon>
        <taxon>Batrachia</taxon>
        <taxon>Caudata</taxon>
        <taxon>Salamandroidea</taxon>
        <taxon>Salamandridae</taxon>
        <taxon>Pleurodelinae</taxon>
        <taxon>Pleurodeles</taxon>
    </lineage>
</organism>
<dbReference type="EMBL" id="JANPWB010000004">
    <property type="protein sequence ID" value="KAJ1191290.1"/>
    <property type="molecule type" value="Genomic_DNA"/>
</dbReference>